<protein>
    <submittedName>
        <fullName evidence="2">Uncharacterized protein</fullName>
    </submittedName>
</protein>
<reference evidence="2" key="1">
    <citation type="submission" date="2023-07" db="EMBL/GenBank/DDBJ databases">
        <title>A chromosome-level genome assembly of Lolium multiflorum.</title>
        <authorList>
            <person name="Chen Y."/>
            <person name="Copetti D."/>
            <person name="Kolliker R."/>
            <person name="Studer B."/>
        </authorList>
    </citation>
    <scope>NUCLEOTIDE SEQUENCE</scope>
    <source>
        <strain evidence="2">02402/16</strain>
        <tissue evidence="2">Leaf</tissue>
    </source>
</reference>
<evidence type="ECO:0000313" key="2">
    <source>
        <dbReference type="EMBL" id="KAK1696719.1"/>
    </source>
</evidence>
<dbReference type="AlphaFoldDB" id="A0AAD8U3W9"/>
<dbReference type="Proteomes" id="UP001231189">
    <property type="component" value="Unassembled WGS sequence"/>
</dbReference>
<keyword evidence="3" id="KW-1185">Reference proteome</keyword>
<feature type="compositionally biased region" description="Acidic residues" evidence="1">
    <location>
        <begin position="102"/>
        <end position="128"/>
    </location>
</feature>
<accession>A0AAD8U3W9</accession>
<dbReference type="EMBL" id="JAUUTY010000001">
    <property type="protein sequence ID" value="KAK1696719.1"/>
    <property type="molecule type" value="Genomic_DNA"/>
</dbReference>
<proteinExistence type="predicted"/>
<evidence type="ECO:0000313" key="3">
    <source>
        <dbReference type="Proteomes" id="UP001231189"/>
    </source>
</evidence>
<organism evidence="2 3">
    <name type="scientific">Lolium multiflorum</name>
    <name type="common">Italian ryegrass</name>
    <name type="synonym">Lolium perenne subsp. multiflorum</name>
    <dbReference type="NCBI Taxonomy" id="4521"/>
    <lineage>
        <taxon>Eukaryota</taxon>
        <taxon>Viridiplantae</taxon>
        <taxon>Streptophyta</taxon>
        <taxon>Embryophyta</taxon>
        <taxon>Tracheophyta</taxon>
        <taxon>Spermatophyta</taxon>
        <taxon>Magnoliopsida</taxon>
        <taxon>Liliopsida</taxon>
        <taxon>Poales</taxon>
        <taxon>Poaceae</taxon>
        <taxon>BOP clade</taxon>
        <taxon>Pooideae</taxon>
        <taxon>Poodae</taxon>
        <taxon>Poeae</taxon>
        <taxon>Poeae Chloroplast Group 2 (Poeae type)</taxon>
        <taxon>Loliodinae</taxon>
        <taxon>Loliinae</taxon>
        <taxon>Lolium</taxon>
    </lineage>
</organism>
<evidence type="ECO:0000256" key="1">
    <source>
        <dbReference type="SAM" id="MobiDB-lite"/>
    </source>
</evidence>
<feature type="region of interest" description="Disordered" evidence="1">
    <location>
        <begin position="98"/>
        <end position="159"/>
    </location>
</feature>
<sequence length="172" mass="19436">MENYSLFMGAAAVMKMAVEMAVSMEKPSGHFPVRRCRNRDSCPPDLGFAMAAGRFRVPWLLPQVPVFPMPREGRERSDKEFDARRRARYLGDIDYIDRELSAEDNDDNEGEYDDVVEDGDAAESEYEASSDGHVQGGDNSHDDGGPTWDPETQPPDINRELDQLAMWYDLAI</sequence>
<comment type="caution">
    <text evidence="2">The sequence shown here is derived from an EMBL/GenBank/DDBJ whole genome shotgun (WGS) entry which is preliminary data.</text>
</comment>
<name>A0AAD8U3W9_LOLMU</name>
<gene>
    <name evidence="2" type="ORF">QYE76_013416</name>
</gene>